<organism evidence="1 2">
    <name type="scientific">Panicum virgatum</name>
    <name type="common">Blackwell switchgrass</name>
    <dbReference type="NCBI Taxonomy" id="38727"/>
    <lineage>
        <taxon>Eukaryota</taxon>
        <taxon>Viridiplantae</taxon>
        <taxon>Streptophyta</taxon>
        <taxon>Embryophyta</taxon>
        <taxon>Tracheophyta</taxon>
        <taxon>Spermatophyta</taxon>
        <taxon>Magnoliopsida</taxon>
        <taxon>Liliopsida</taxon>
        <taxon>Poales</taxon>
        <taxon>Poaceae</taxon>
        <taxon>PACMAD clade</taxon>
        <taxon>Panicoideae</taxon>
        <taxon>Panicodae</taxon>
        <taxon>Paniceae</taxon>
        <taxon>Panicinae</taxon>
        <taxon>Panicum</taxon>
        <taxon>Panicum sect. Hiantes</taxon>
    </lineage>
</organism>
<evidence type="ECO:0000313" key="1">
    <source>
        <dbReference type="EMBL" id="KAG2657886.1"/>
    </source>
</evidence>
<dbReference type="EMBL" id="CM029037">
    <property type="protein sequence ID" value="KAG2657886.1"/>
    <property type="molecule type" value="Genomic_DNA"/>
</dbReference>
<dbReference type="AlphaFoldDB" id="A0A8T0XIV8"/>
<dbReference type="Proteomes" id="UP000823388">
    <property type="component" value="Chromosome 1K"/>
</dbReference>
<evidence type="ECO:0008006" key="3">
    <source>
        <dbReference type="Google" id="ProtNLM"/>
    </source>
</evidence>
<name>A0A8T0XIV8_PANVG</name>
<sequence>EDENIQHLLIGCVVARQFWYSLLHSVGLSQLSPAVNDSPFEAWWERVAAAVTGDVQRGLNSLIILGAWCIWKHRNNCVFNGASPSVASMLSMARDEAHLWTLSGAKGLASLSVRVVG</sequence>
<gene>
    <name evidence="1" type="ORF">PVAP13_1KG140200</name>
</gene>
<comment type="caution">
    <text evidence="1">The sequence shown here is derived from an EMBL/GenBank/DDBJ whole genome shotgun (WGS) entry which is preliminary data.</text>
</comment>
<protein>
    <recommendedName>
        <fullName evidence="3">Reverse transcriptase zinc-binding domain-containing protein</fullName>
    </recommendedName>
</protein>
<keyword evidence="2" id="KW-1185">Reference proteome</keyword>
<accession>A0A8T0XIV8</accession>
<feature type="non-terminal residue" evidence="1">
    <location>
        <position position="1"/>
    </location>
</feature>
<proteinExistence type="predicted"/>
<reference evidence="1" key="1">
    <citation type="submission" date="2020-05" db="EMBL/GenBank/DDBJ databases">
        <title>WGS assembly of Panicum virgatum.</title>
        <authorList>
            <person name="Lovell J.T."/>
            <person name="Jenkins J."/>
            <person name="Shu S."/>
            <person name="Juenger T.E."/>
            <person name="Schmutz J."/>
        </authorList>
    </citation>
    <scope>NUCLEOTIDE SEQUENCE</scope>
    <source>
        <strain evidence="1">AP13</strain>
    </source>
</reference>
<evidence type="ECO:0000313" key="2">
    <source>
        <dbReference type="Proteomes" id="UP000823388"/>
    </source>
</evidence>